<protein>
    <recommendedName>
        <fullName evidence="9">Signal recognition particle protein</fullName>
        <ecNumber evidence="9">3.6.5.4</ecNumber>
    </recommendedName>
    <alternativeName>
        <fullName evidence="9">Fifty-four homolog</fullName>
    </alternativeName>
</protein>
<evidence type="ECO:0000256" key="4">
    <source>
        <dbReference type="ARBA" id="ARBA00022884"/>
    </source>
</evidence>
<dbReference type="InterPro" id="IPR036891">
    <property type="entry name" value="Signal_recog_part_SRP54_M_sf"/>
</dbReference>
<dbReference type="Pfam" id="PF02978">
    <property type="entry name" value="SRP_SPB"/>
    <property type="match status" value="1"/>
</dbReference>
<organism evidence="11 12">
    <name type="scientific">Ignatzschineria cameli</name>
    <dbReference type="NCBI Taxonomy" id="2182793"/>
    <lineage>
        <taxon>Bacteria</taxon>
        <taxon>Pseudomonadati</taxon>
        <taxon>Pseudomonadota</taxon>
        <taxon>Gammaproteobacteria</taxon>
        <taxon>Cardiobacteriales</taxon>
        <taxon>Ignatzschineriaceae</taxon>
        <taxon>Ignatzschineria</taxon>
    </lineage>
</organism>
<evidence type="ECO:0000256" key="6">
    <source>
        <dbReference type="ARBA" id="ARBA00023135"/>
    </source>
</evidence>
<dbReference type="GO" id="GO:0048500">
    <property type="term" value="C:signal recognition particle"/>
    <property type="evidence" value="ECO:0007669"/>
    <property type="project" value="UniProtKB-UniRule"/>
</dbReference>
<evidence type="ECO:0000256" key="9">
    <source>
        <dbReference type="HAMAP-Rule" id="MF_00306"/>
    </source>
</evidence>
<dbReference type="Pfam" id="PF00448">
    <property type="entry name" value="SRP54"/>
    <property type="match status" value="1"/>
</dbReference>
<dbReference type="InterPro" id="IPR004125">
    <property type="entry name" value="Signal_recog_particle_SRP54_M"/>
</dbReference>
<name>A0A2U2ALD1_9GAMM</name>
<dbReference type="InterPro" id="IPR004780">
    <property type="entry name" value="SRP"/>
</dbReference>
<evidence type="ECO:0000256" key="3">
    <source>
        <dbReference type="ARBA" id="ARBA00022801"/>
    </source>
</evidence>
<dbReference type="HAMAP" id="MF_00306">
    <property type="entry name" value="SRP54"/>
    <property type="match status" value="1"/>
</dbReference>
<sequence length="449" mass="49868">MFENLSGRLRQTMRSLRGQARLTESNIQDALREVRMALLEADVALPVVREFINQVKERAVGREVIESLNPGQVFVKVVHEELINIMGESNETLNLQTQPPAVILMAGLQGAGKTTSVGKLARYLKERERKKVAVVSADVYRPAAIEQLRKVAAQVDAEFIPSTGDEKPQEIARRALESAKLMNADVLIVDTAGRLHIDETLMTEIQEIHQVLNPIETLFVVDSMTGQDAANTAKAFNDALPLTGVVLTKIDGDARGGAALSIRHITQKPIKFLGVGEKLEALEPFHPDRLASRILDMGDVLSLVEEMEAKVDREEAERITKKFKKGEGLDLNDFKAQMEQMLNMGGINTLLTKLPGMGDIAEKAKGKVDDKIFVQKIAIINSMTPAERADHKLIKAPRRKRIADGAGVNIQEVHKLLKEFDQMQRMMKQFKGGGVRKMMRSLKGKLPHR</sequence>
<dbReference type="GO" id="GO:0005525">
    <property type="term" value="F:GTP binding"/>
    <property type="evidence" value="ECO:0007669"/>
    <property type="project" value="UniProtKB-UniRule"/>
</dbReference>
<dbReference type="InterPro" id="IPR003593">
    <property type="entry name" value="AAA+_ATPase"/>
</dbReference>
<dbReference type="Gene3D" id="3.40.50.300">
    <property type="entry name" value="P-loop containing nucleotide triphosphate hydrolases"/>
    <property type="match status" value="1"/>
</dbReference>
<dbReference type="Gene3D" id="1.20.120.140">
    <property type="entry name" value="Signal recognition particle SRP54, nucleotide-binding domain"/>
    <property type="match status" value="1"/>
</dbReference>
<proteinExistence type="inferred from homology"/>
<evidence type="ECO:0000256" key="2">
    <source>
        <dbReference type="ARBA" id="ARBA00022741"/>
    </source>
</evidence>
<feature type="binding site" evidence="9">
    <location>
        <begin position="190"/>
        <end position="194"/>
    </location>
    <ligand>
        <name>GTP</name>
        <dbReference type="ChEBI" id="CHEBI:37565"/>
    </ligand>
</feature>
<dbReference type="PROSITE" id="PS00300">
    <property type="entry name" value="SRP54"/>
    <property type="match status" value="1"/>
</dbReference>
<keyword evidence="2 9" id="KW-0547">Nucleotide-binding</keyword>
<evidence type="ECO:0000313" key="12">
    <source>
        <dbReference type="Proteomes" id="UP000245059"/>
    </source>
</evidence>
<comment type="similarity">
    <text evidence="1 9">Belongs to the GTP-binding SRP family. SRP54 subfamily.</text>
</comment>
<dbReference type="SUPFAM" id="SSF47446">
    <property type="entry name" value="Signal peptide-binding domain"/>
    <property type="match status" value="1"/>
</dbReference>
<dbReference type="NCBIfam" id="TIGR00959">
    <property type="entry name" value="ffh"/>
    <property type="match status" value="1"/>
</dbReference>
<keyword evidence="3 9" id="KW-0378">Hydrolase</keyword>
<dbReference type="Proteomes" id="UP000245059">
    <property type="component" value="Unassembled WGS sequence"/>
</dbReference>
<gene>
    <name evidence="9" type="primary">ffh</name>
    <name evidence="11" type="ORF">DC077_08400</name>
</gene>
<dbReference type="GO" id="GO:0006614">
    <property type="term" value="P:SRP-dependent cotranslational protein targeting to membrane"/>
    <property type="evidence" value="ECO:0007669"/>
    <property type="project" value="InterPro"/>
</dbReference>
<dbReference type="Pfam" id="PF02881">
    <property type="entry name" value="SRP54_N"/>
    <property type="match status" value="1"/>
</dbReference>
<evidence type="ECO:0000256" key="1">
    <source>
        <dbReference type="ARBA" id="ARBA00005450"/>
    </source>
</evidence>
<keyword evidence="9" id="KW-0963">Cytoplasm</keyword>
<accession>A0A2U2ALD1</accession>
<evidence type="ECO:0000259" key="10">
    <source>
        <dbReference type="PROSITE" id="PS00300"/>
    </source>
</evidence>
<dbReference type="AlphaFoldDB" id="A0A2U2ALD1"/>
<comment type="catalytic activity">
    <reaction evidence="8 9">
        <text>GTP + H2O = GDP + phosphate + H(+)</text>
        <dbReference type="Rhea" id="RHEA:19669"/>
        <dbReference type="ChEBI" id="CHEBI:15377"/>
        <dbReference type="ChEBI" id="CHEBI:15378"/>
        <dbReference type="ChEBI" id="CHEBI:37565"/>
        <dbReference type="ChEBI" id="CHEBI:43474"/>
        <dbReference type="ChEBI" id="CHEBI:58189"/>
        <dbReference type="EC" id="3.6.5.4"/>
    </reaction>
</comment>
<comment type="domain">
    <text evidence="9">Composed of three domains: the N-terminal N domain, which is responsible for interactions with the ribosome, the central G domain, which binds GTP, and the C-terminal M domain, which binds the RNA and the signal sequence of the RNC.</text>
</comment>
<dbReference type="InterPro" id="IPR022941">
    <property type="entry name" value="SRP54"/>
</dbReference>
<dbReference type="EMBL" id="QEWW01000006">
    <property type="protein sequence ID" value="PWD84020.1"/>
    <property type="molecule type" value="Genomic_DNA"/>
</dbReference>
<keyword evidence="6 9" id="KW-0733">Signal recognition particle</keyword>
<feature type="binding site" evidence="9">
    <location>
        <begin position="248"/>
        <end position="251"/>
    </location>
    <ligand>
        <name>GTP</name>
        <dbReference type="ChEBI" id="CHEBI:37565"/>
    </ligand>
</feature>
<evidence type="ECO:0000256" key="8">
    <source>
        <dbReference type="ARBA" id="ARBA00048027"/>
    </source>
</evidence>
<keyword evidence="4 9" id="KW-0694">RNA-binding</keyword>
<dbReference type="PANTHER" id="PTHR11564">
    <property type="entry name" value="SIGNAL RECOGNITION PARTICLE 54K PROTEIN SRP54"/>
    <property type="match status" value="1"/>
</dbReference>
<dbReference type="InterPro" id="IPR027417">
    <property type="entry name" value="P-loop_NTPase"/>
</dbReference>
<keyword evidence="7 9" id="KW-0687">Ribonucleoprotein</keyword>
<dbReference type="InterPro" id="IPR042101">
    <property type="entry name" value="SRP54_N_sf"/>
</dbReference>
<comment type="caution">
    <text evidence="11">The sequence shown here is derived from an EMBL/GenBank/DDBJ whole genome shotgun (WGS) entry which is preliminary data.</text>
</comment>
<keyword evidence="5 9" id="KW-0342">GTP-binding</keyword>
<dbReference type="Gene3D" id="1.10.260.30">
    <property type="entry name" value="Signal recognition particle, SRP54 subunit, M-domain"/>
    <property type="match status" value="1"/>
</dbReference>
<evidence type="ECO:0000313" key="11">
    <source>
        <dbReference type="EMBL" id="PWD84020.1"/>
    </source>
</evidence>
<reference evidence="12" key="1">
    <citation type="submission" date="2018-05" db="EMBL/GenBank/DDBJ databases">
        <title>Ignatzschineria dubaiensis sp. nov., isolated from necrotic foot tissues of dromedaries (Camelus dromedarius) and associated maggots in Dubai, United Arab Emirates.</title>
        <authorList>
            <person name="Tsang C.C."/>
            <person name="Tang J.Y.M."/>
            <person name="Fong J.Y.H."/>
            <person name="Kinne J."/>
            <person name="Lee H.H."/>
            <person name="Joseph M."/>
            <person name="Jose S."/>
            <person name="Schuster R.K."/>
            <person name="Tang Y."/>
            <person name="Sivakumar S."/>
            <person name="Chen J.H.K."/>
            <person name="Teng J.L.L."/>
            <person name="Lau S.K.P."/>
            <person name="Wernery U."/>
            <person name="Woo P.C.Y."/>
        </authorList>
    </citation>
    <scope>NUCLEOTIDE SEQUENCE [LARGE SCALE GENOMIC DNA]</scope>
    <source>
        <strain evidence="12">UAE-HKU57</strain>
    </source>
</reference>
<comment type="subunit">
    <text evidence="9">Part of the signal recognition particle protein translocation system, which is composed of SRP and FtsY. SRP is a ribonucleoprotein composed of Ffh and a 4.5S RNA molecule.</text>
</comment>
<dbReference type="SMART" id="SM00382">
    <property type="entry name" value="AAA"/>
    <property type="match status" value="1"/>
</dbReference>
<comment type="subcellular location">
    <subcellularLocation>
        <location evidence="9">Cytoplasm</location>
    </subcellularLocation>
    <text evidence="9">The SRP-RNC complex is targeted to the cytoplasmic membrane.</text>
</comment>
<dbReference type="FunFam" id="3.40.50.300:FF:000022">
    <property type="entry name" value="Signal recognition particle 54 kDa subunit"/>
    <property type="match status" value="1"/>
</dbReference>
<dbReference type="InterPro" id="IPR000897">
    <property type="entry name" value="SRP54_GTPase_dom"/>
</dbReference>
<feature type="domain" description="SRP54-type proteins GTP-binding" evidence="10">
    <location>
        <begin position="269"/>
        <end position="282"/>
    </location>
</feature>
<dbReference type="SMART" id="SM00963">
    <property type="entry name" value="SRP54_N"/>
    <property type="match status" value="1"/>
</dbReference>
<evidence type="ECO:0000256" key="7">
    <source>
        <dbReference type="ARBA" id="ARBA00023274"/>
    </source>
</evidence>
<dbReference type="PANTHER" id="PTHR11564:SF5">
    <property type="entry name" value="SIGNAL RECOGNITION PARTICLE SUBUNIT SRP54"/>
    <property type="match status" value="1"/>
</dbReference>
<comment type="function">
    <text evidence="9">Involved in targeting and insertion of nascent membrane proteins into the cytoplasmic membrane. Binds to the hydrophobic signal sequence of the ribosome-nascent chain (RNC) as it emerges from the ribosomes. The SRP-RNC complex is then targeted to the cytoplasmic membrane where it interacts with the SRP receptor FtsY. Interaction with FtsY leads to the transfer of the RNC complex to the Sec translocase for insertion into the membrane, the hydrolysis of GTP by both Ffh and FtsY, and the dissociation of the SRP-FtsY complex into the individual components.</text>
</comment>
<dbReference type="SUPFAM" id="SSF52540">
    <property type="entry name" value="P-loop containing nucleoside triphosphate hydrolases"/>
    <property type="match status" value="1"/>
</dbReference>
<dbReference type="GO" id="GO:0008312">
    <property type="term" value="F:7S RNA binding"/>
    <property type="evidence" value="ECO:0007669"/>
    <property type="project" value="InterPro"/>
</dbReference>
<dbReference type="RefSeq" id="WP_109217949.1">
    <property type="nucleotide sequence ID" value="NZ_QEWW01000006.1"/>
</dbReference>
<dbReference type="SMART" id="SM00962">
    <property type="entry name" value="SRP54"/>
    <property type="match status" value="1"/>
</dbReference>
<dbReference type="EC" id="3.6.5.4" evidence="9"/>
<dbReference type="GO" id="GO:0003924">
    <property type="term" value="F:GTPase activity"/>
    <property type="evidence" value="ECO:0007669"/>
    <property type="project" value="UniProtKB-UniRule"/>
</dbReference>
<dbReference type="InterPro" id="IPR013822">
    <property type="entry name" value="Signal_recog_particl_SRP54_hlx"/>
</dbReference>
<dbReference type="CDD" id="cd18539">
    <property type="entry name" value="SRP_G"/>
    <property type="match status" value="1"/>
</dbReference>
<evidence type="ECO:0000256" key="5">
    <source>
        <dbReference type="ARBA" id="ARBA00023134"/>
    </source>
</evidence>
<feature type="binding site" evidence="9">
    <location>
        <begin position="107"/>
        <end position="114"/>
    </location>
    <ligand>
        <name>GTP</name>
        <dbReference type="ChEBI" id="CHEBI:37565"/>
    </ligand>
</feature>